<proteinExistence type="inferred from homology"/>
<dbReference type="PANTHER" id="PTHR43671:SF13">
    <property type="entry name" value="SERINE_THREONINE-PROTEIN KINASE NEK2"/>
    <property type="match status" value="1"/>
</dbReference>
<dbReference type="GO" id="GO:0005524">
    <property type="term" value="F:ATP binding"/>
    <property type="evidence" value="ECO:0007669"/>
    <property type="project" value="UniProtKB-UniRule"/>
</dbReference>
<evidence type="ECO:0000313" key="11">
    <source>
        <dbReference type="Proteomes" id="UP000556436"/>
    </source>
</evidence>
<evidence type="ECO:0000259" key="9">
    <source>
        <dbReference type="PROSITE" id="PS50011"/>
    </source>
</evidence>
<organism evidence="10 11">
    <name type="scientific">Streptomyces netropsis</name>
    <name type="common">Streptoverticillium netropsis</name>
    <dbReference type="NCBI Taxonomy" id="55404"/>
    <lineage>
        <taxon>Bacteria</taxon>
        <taxon>Bacillati</taxon>
        <taxon>Actinomycetota</taxon>
        <taxon>Actinomycetes</taxon>
        <taxon>Kitasatosporales</taxon>
        <taxon>Streptomycetaceae</taxon>
        <taxon>Streptomyces</taxon>
    </lineage>
</organism>
<keyword evidence="5 10" id="KW-0418">Kinase</keyword>
<evidence type="ECO:0000256" key="5">
    <source>
        <dbReference type="ARBA" id="ARBA00022777"/>
    </source>
</evidence>
<evidence type="ECO:0000313" key="10">
    <source>
        <dbReference type="EMBL" id="MBB4887308.1"/>
    </source>
</evidence>
<dbReference type="EC" id="2.7.11.1" evidence="2"/>
<keyword evidence="6 7" id="KW-0067">ATP-binding</keyword>
<feature type="binding site" evidence="7">
    <location>
        <position position="43"/>
    </location>
    <ligand>
        <name>ATP</name>
        <dbReference type="ChEBI" id="CHEBI:30616"/>
    </ligand>
</feature>
<keyword evidence="4 7" id="KW-0547">Nucleotide-binding</keyword>
<dbReference type="SMART" id="SM00220">
    <property type="entry name" value="S_TKc"/>
    <property type="match status" value="1"/>
</dbReference>
<protein>
    <recommendedName>
        <fullName evidence="2">non-specific serine/threonine protein kinase</fullName>
        <ecNumber evidence="2">2.7.11.1</ecNumber>
    </recommendedName>
</protein>
<dbReference type="InterPro" id="IPR008271">
    <property type="entry name" value="Ser/Thr_kinase_AS"/>
</dbReference>
<dbReference type="PROSITE" id="PS50011">
    <property type="entry name" value="PROTEIN_KINASE_DOM"/>
    <property type="match status" value="1"/>
</dbReference>
<dbReference type="Gene3D" id="1.10.510.10">
    <property type="entry name" value="Transferase(Phosphotransferase) domain 1"/>
    <property type="match status" value="1"/>
</dbReference>
<reference evidence="10 11" key="1">
    <citation type="submission" date="2020-08" db="EMBL/GenBank/DDBJ databases">
        <title>Genomic Encyclopedia of Type Strains, Phase III (KMG-III): the genomes of soil and plant-associated and newly described type strains.</title>
        <authorList>
            <person name="Whitman W."/>
        </authorList>
    </citation>
    <scope>NUCLEOTIDE SEQUENCE [LARGE SCALE GENOMIC DNA]</scope>
    <source>
        <strain evidence="10 11">CECT 3265</strain>
    </source>
</reference>
<dbReference type="CDD" id="cd14014">
    <property type="entry name" value="STKc_PknB_like"/>
    <property type="match status" value="1"/>
</dbReference>
<dbReference type="InterPro" id="IPR011009">
    <property type="entry name" value="Kinase-like_dom_sf"/>
</dbReference>
<feature type="region of interest" description="Disordered" evidence="8">
    <location>
        <begin position="308"/>
        <end position="387"/>
    </location>
</feature>
<dbReference type="PROSITE" id="PS00107">
    <property type="entry name" value="PROTEIN_KINASE_ATP"/>
    <property type="match status" value="1"/>
</dbReference>
<evidence type="ECO:0000256" key="8">
    <source>
        <dbReference type="SAM" id="MobiDB-lite"/>
    </source>
</evidence>
<dbReference type="AlphaFoldDB" id="A0A7W7LCU2"/>
<dbReference type="Proteomes" id="UP000556436">
    <property type="component" value="Unassembled WGS sequence"/>
</dbReference>
<dbReference type="EMBL" id="JACHJG010000006">
    <property type="protein sequence ID" value="MBB4887308.1"/>
    <property type="molecule type" value="Genomic_DNA"/>
</dbReference>
<sequence length="607" mass="63124">MRPLRTDDPREVAGYRLLARIGEGGMGSVFLSRTRGNQPVALKVIRRELADEEEYRLRFQQEVRAARQVRGYHVVPVVDHDTTGARPWLAGTYIPGLPLSTVIETFGPLPPLVVLHLVGCVAEALRAVHAAGIVHRDLKPSNILLGSEGPWVIDFGIARAADSTQLTRSGGVVGTPQYMSPEQVAGLPLTPAADLFSLGLVAAVAGTGHHPFGEGQATTLAHRIGNTVSHPPDLSRYPRELRPILDRCLDGDPEQRPGPAELAALCEQACGRKLRDFDGWLPAPVAAETALREQAVGALPDAPLVSAGASARAEDDGAAPGRDTFGPDGPTLPPHAGGFPGQGSGSVASHPRTGTGSGPGAGLPSPDVAAVPGPATGPTPAPGSRRRRTPLLAALALIAVSGLSACLYWWPDGDDTSPSARKPVTGVTAPTTSLSRSPSPGASPALSPSAAALASPSAGATAGAGGAPGVPVFSGRQLMLRPPSSGYLFVDLDTPQSSTDTVNSTSAELKYENQEGSELFQKMHFATTTGVSAGTTYEQCLAGAQTNVLPSDVPKKDLIDHTTLRKGMVLCTITAEHNLAMIEIKDIADQNGLPAFDTLLTLWRYPG</sequence>
<keyword evidence="11" id="KW-1185">Reference proteome</keyword>
<dbReference type="InterPro" id="IPR050660">
    <property type="entry name" value="NEK_Ser/Thr_kinase"/>
</dbReference>
<feature type="compositionally biased region" description="Low complexity" evidence="8">
    <location>
        <begin position="433"/>
        <end position="450"/>
    </location>
</feature>
<evidence type="ECO:0000256" key="6">
    <source>
        <dbReference type="ARBA" id="ARBA00022840"/>
    </source>
</evidence>
<dbReference type="InterPro" id="IPR000719">
    <property type="entry name" value="Prot_kinase_dom"/>
</dbReference>
<keyword evidence="3" id="KW-0808">Transferase</keyword>
<dbReference type="InterPro" id="IPR017441">
    <property type="entry name" value="Protein_kinase_ATP_BS"/>
</dbReference>
<dbReference type="PANTHER" id="PTHR43671">
    <property type="entry name" value="SERINE/THREONINE-PROTEIN KINASE NEK"/>
    <property type="match status" value="1"/>
</dbReference>
<evidence type="ECO:0000256" key="1">
    <source>
        <dbReference type="ARBA" id="ARBA00010886"/>
    </source>
</evidence>
<evidence type="ECO:0000256" key="2">
    <source>
        <dbReference type="ARBA" id="ARBA00012513"/>
    </source>
</evidence>
<evidence type="ECO:0000256" key="4">
    <source>
        <dbReference type="ARBA" id="ARBA00022741"/>
    </source>
</evidence>
<dbReference type="Gene3D" id="3.30.200.20">
    <property type="entry name" value="Phosphorylase Kinase, domain 1"/>
    <property type="match status" value="1"/>
</dbReference>
<dbReference type="RefSeq" id="WP_229821982.1">
    <property type="nucleotide sequence ID" value="NZ_BMRW01000002.1"/>
</dbReference>
<comment type="caution">
    <text evidence="10">The sequence shown here is derived from an EMBL/GenBank/DDBJ whole genome shotgun (WGS) entry which is preliminary data.</text>
</comment>
<gene>
    <name evidence="10" type="ORF">FHS38_003362</name>
</gene>
<evidence type="ECO:0000256" key="3">
    <source>
        <dbReference type="ARBA" id="ARBA00022679"/>
    </source>
</evidence>
<dbReference type="GO" id="GO:0004674">
    <property type="term" value="F:protein serine/threonine kinase activity"/>
    <property type="evidence" value="ECO:0007669"/>
    <property type="project" value="UniProtKB-EC"/>
</dbReference>
<comment type="similarity">
    <text evidence="1">Belongs to the protein kinase superfamily. NEK Ser/Thr protein kinase family. NIMA subfamily.</text>
</comment>
<dbReference type="Pfam" id="PF00069">
    <property type="entry name" value="Pkinase"/>
    <property type="match status" value="1"/>
</dbReference>
<feature type="domain" description="Protein kinase" evidence="9">
    <location>
        <begin position="15"/>
        <end position="281"/>
    </location>
</feature>
<feature type="region of interest" description="Disordered" evidence="8">
    <location>
        <begin position="415"/>
        <end position="450"/>
    </location>
</feature>
<accession>A0A7W7LCU2</accession>
<dbReference type="SUPFAM" id="SSF56112">
    <property type="entry name" value="Protein kinase-like (PK-like)"/>
    <property type="match status" value="1"/>
</dbReference>
<evidence type="ECO:0000256" key="7">
    <source>
        <dbReference type="PROSITE-ProRule" id="PRU10141"/>
    </source>
</evidence>
<dbReference type="PROSITE" id="PS00108">
    <property type="entry name" value="PROTEIN_KINASE_ST"/>
    <property type="match status" value="1"/>
</dbReference>
<name>A0A7W7LCU2_STRNE</name>